<dbReference type="SMART" id="SM00835">
    <property type="entry name" value="Cupin_1"/>
    <property type="match status" value="1"/>
</dbReference>
<dbReference type="PROSITE" id="PS00725">
    <property type="entry name" value="GERMIN"/>
    <property type="match status" value="1"/>
</dbReference>
<evidence type="ECO:0000259" key="14">
    <source>
        <dbReference type="SMART" id="SM00835"/>
    </source>
</evidence>
<evidence type="ECO:0000256" key="12">
    <source>
        <dbReference type="PIRSR" id="PIRSR601929-3"/>
    </source>
</evidence>
<keyword evidence="4 13" id="KW-0964">Secreted</keyword>
<dbReference type="AlphaFoldDB" id="A0AAE1MQW9"/>
<evidence type="ECO:0000256" key="13">
    <source>
        <dbReference type="RuleBase" id="RU366015"/>
    </source>
</evidence>
<evidence type="ECO:0000256" key="11">
    <source>
        <dbReference type="PIRSR" id="PIRSR601929-2"/>
    </source>
</evidence>
<reference evidence="15" key="1">
    <citation type="submission" date="2023-10" db="EMBL/GenBank/DDBJ databases">
        <title>Chromosome-level genome of the transformable northern wattle, Acacia crassicarpa.</title>
        <authorList>
            <person name="Massaro I."/>
            <person name="Sinha N.R."/>
            <person name="Poethig S."/>
            <person name="Leichty A.R."/>
        </authorList>
    </citation>
    <scope>NUCLEOTIDE SEQUENCE</scope>
    <source>
        <strain evidence="15">Acra3RX</strain>
        <tissue evidence="15">Leaf</tissue>
    </source>
</reference>
<evidence type="ECO:0000256" key="10">
    <source>
        <dbReference type="PIRSR" id="PIRSR601929-1"/>
    </source>
</evidence>
<proteinExistence type="inferred from homology"/>
<keyword evidence="3 13" id="KW-0052">Apoplast</keyword>
<dbReference type="GO" id="GO:0009506">
    <property type="term" value="C:plasmodesma"/>
    <property type="evidence" value="ECO:0007669"/>
    <property type="project" value="UniProtKB-ARBA"/>
</dbReference>
<dbReference type="Gene3D" id="2.60.120.10">
    <property type="entry name" value="Jelly Rolls"/>
    <property type="match status" value="1"/>
</dbReference>
<evidence type="ECO:0000256" key="5">
    <source>
        <dbReference type="ARBA" id="ARBA00022723"/>
    </source>
</evidence>
<feature type="domain" description="Cupin type-1" evidence="14">
    <location>
        <begin position="61"/>
        <end position="211"/>
    </location>
</feature>
<evidence type="ECO:0000256" key="7">
    <source>
        <dbReference type="ARBA" id="ARBA00023157"/>
    </source>
</evidence>
<evidence type="ECO:0000313" key="15">
    <source>
        <dbReference type="EMBL" id="KAK4273340.1"/>
    </source>
</evidence>
<evidence type="ECO:0000256" key="1">
    <source>
        <dbReference type="ARBA" id="ARBA00004271"/>
    </source>
</evidence>
<dbReference type="Pfam" id="PF00190">
    <property type="entry name" value="Cupin_1"/>
    <property type="match status" value="1"/>
</dbReference>
<dbReference type="InterPro" id="IPR019780">
    <property type="entry name" value="Germin_Mn-BS"/>
</dbReference>
<evidence type="ECO:0000313" key="16">
    <source>
        <dbReference type="Proteomes" id="UP001293593"/>
    </source>
</evidence>
<dbReference type="EMBL" id="JAWXYG010000005">
    <property type="protein sequence ID" value="KAK4273340.1"/>
    <property type="molecule type" value="Genomic_DNA"/>
</dbReference>
<keyword evidence="7 12" id="KW-1015">Disulfide bond</keyword>
<evidence type="ECO:0000256" key="6">
    <source>
        <dbReference type="ARBA" id="ARBA00022729"/>
    </source>
</evidence>
<keyword evidence="6 13" id="KW-0732">Signal</keyword>
<feature type="binding site" evidence="10">
    <location>
        <position position="113"/>
    </location>
    <ligand>
        <name>oxalate</name>
        <dbReference type="ChEBI" id="CHEBI:30623"/>
    </ligand>
</feature>
<dbReference type="PRINTS" id="PR00325">
    <property type="entry name" value="GERMIN"/>
</dbReference>
<organism evidence="15 16">
    <name type="scientific">Acacia crassicarpa</name>
    <name type="common">northern wattle</name>
    <dbReference type="NCBI Taxonomy" id="499986"/>
    <lineage>
        <taxon>Eukaryota</taxon>
        <taxon>Viridiplantae</taxon>
        <taxon>Streptophyta</taxon>
        <taxon>Embryophyta</taxon>
        <taxon>Tracheophyta</taxon>
        <taxon>Spermatophyta</taxon>
        <taxon>Magnoliopsida</taxon>
        <taxon>eudicotyledons</taxon>
        <taxon>Gunneridae</taxon>
        <taxon>Pentapetalae</taxon>
        <taxon>rosids</taxon>
        <taxon>fabids</taxon>
        <taxon>Fabales</taxon>
        <taxon>Fabaceae</taxon>
        <taxon>Caesalpinioideae</taxon>
        <taxon>mimosoid clade</taxon>
        <taxon>Acacieae</taxon>
        <taxon>Acacia</taxon>
    </lineage>
</organism>
<comment type="caution">
    <text evidence="15">The sequence shown here is derived from an EMBL/GenBank/DDBJ whole genome shotgun (WGS) entry which is preliminary data.</text>
</comment>
<dbReference type="InterPro" id="IPR006045">
    <property type="entry name" value="Cupin_1"/>
</dbReference>
<keyword evidence="8" id="KW-0325">Glycoprotein</keyword>
<feature type="signal peptide" evidence="13">
    <location>
        <begin position="1"/>
        <end position="22"/>
    </location>
</feature>
<feature type="binding site" evidence="11">
    <location>
        <position position="113"/>
    </location>
    <ligand>
        <name>Mn(2+)</name>
        <dbReference type="ChEBI" id="CHEBI:29035"/>
    </ligand>
</feature>
<keyword evidence="16" id="KW-1185">Reference proteome</keyword>
<dbReference type="GO" id="GO:2000280">
    <property type="term" value="P:regulation of root development"/>
    <property type="evidence" value="ECO:0007669"/>
    <property type="project" value="UniProtKB-ARBA"/>
</dbReference>
<dbReference type="PANTHER" id="PTHR31238">
    <property type="entry name" value="GERMIN-LIKE PROTEIN SUBFAMILY 3 MEMBER 3"/>
    <property type="match status" value="1"/>
</dbReference>
<dbReference type="InterPro" id="IPR014710">
    <property type="entry name" value="RmlC-like_jellyroll"/>
</dbReference>
<sequence>MSPTTTCAILLVLANAISLAFAYDPDLLQDICVALPSSGVKVNGYACKDEANVTADDFFFGGLAKPSVILDNNTAGSAVKLATVDEFPGLNTLGISMVRADYRVGGFTPPHTHPRATEIVFVLEGELQAGFIITNNKHFTRTIKKGEVFVFPKGSLHYLKNIGNTYASHVVAFNSQNPGALFVEPALFSATPSVPDDVLAKTFQISVEEVEQIKNPKPK</sequence>
<feature type="binding site" evidence="10">
    <location>
        <position position="118"/>
    </location>
    <ligand>
        <name>oxalate</name>
        <dbReference type="ChEBI" id="CHEBI:30623"/>
    </ligand>
</feature>
<feature type="binding site" evidence="11">
    <location>
        <position position="118"/>
    </location>
    <ligand>
        <name>Mn(2+)</name>
        <dbReference type="ChEBI" id="CHEBI:29035"/>
    </ligand>
</feature>
<keyword evidence="5 10" id="KW-0479">Metal-binding</keyword>
<dbReference type="CDD" id="cd02241">
    <property type="entry name" value="cupin_OxOx"/>
    <property type="match status" value="1"/>
</dbReference>
<protein>
    <recommendedName>
        <fullName evidence="13">Germin-like protein</fullName>
    </recommendedName>
</protein>
<dbReference type="GO" id="GO:0030145">
    <property type="term" value="F:manganese ion binding"/>
    <property type="evidence" value="ECO:0007669"/>
    <property type="project" value="UniProtKB-UniRule"/>
</dbReference>
<evidence type="ECO:0000256" key="4">
    <source>
        <dbReference type="ARBA" id="ARBA00022525"/>
    </source>
</evidence>
<dbReference type="GO" id="GO:0048046">
    <property type="term" value="C:apoplast"/>
    <property type="evidence" value="ECO:0007669"/>
    <property type="project" value="UniProtKB-SubCell"/>
</dbReference>
<dbReference type="FunFam" id="2.60.120.10:FF:000025">
    <property type="entry name" value="germin-like protein subfamily 2 member 1"/>
    <property type="match status" value="1"/>
</dbReference>
<keyword evidence="9 10" id="KW-0464">Manganese</keyword>
<comment type="subcellular location">
    <subcellularLocation>
        <location evidence="1 13">Secreted</location>
        <location evidence="1 13">Extracellular space</location>
        <location evidence="1 13">Apoplast</location>
    </subcellularLocation>
</comment>
<dbReference type="SUPFAM" id="SSF51182">
    <property type="entry name" value="RmlC-like cupins"/>
    <property type="match status" value="1"/>
</dbReference>
<gene>
    <name evidence="15" type="ORF">QN277_021763</name>
</gene>
<accession>A0AAE1MQW9</accession>
<feature type="disulfide bond" evidence="12">
    <location>
        <begin position="32"/>
        <end position="47"/>
    </location>
</feature>
<feature type="chain" id="PRO_5041770985" description="Germin-like protein" evidence="13">
    <location>
        <begin position="23"/>
        <end position="219"/>
    </location>
</feature>
<evidence type="ECO:0000256" key="2">
    <source>
        <dbReference type="ARBA" id="ARBA00007456"/>
    </source>
</evidence>
<dbReference type="InterPro" id="IPR001929">
    <property type="entry name" value="Germin"/>
</dbReference>
<dbReference type="Proteomes" id="UP001293593">
    <property type="component" value="Unassembled WGS sequence"/>
</dbReference>
<dbReference type="InterPro" id="IPR011051">
    <property type="entry name" value="RmlC_Cupin_sf"/>
</dbReference>
<comment type="similarity">
    <text evidence="2 13">Belongs to the germin family.</text>
</comment>
<evidence type="ECO:0000256" key="9">
    <source>
        <dbReference type="ARBA" id="ARBA00023211"/>
    </source>
</evidence>
<name>A0AAE1MQW9_9FABA</name>
<evidence type="ECO:0000256" key="3">
    <source>
        <dbReference type="ARBA" id="ARBA00022523"/>
    </source>
</evidence>
<dbReference type="GO" id="GO:0010497">
    <property type="term" value="P:plasmodesmata-mediated intercellular transport"/>
    <property type="evidence" value="ECO:0007669"/>
    <property type="project" value="UniProtKB-ARBA"/>
</dbReference>
<evidence type="ECO:0000256" key="8">
    <source>
        <dbReference type="ARBA" id="ARBA00023180"/>
    </source>
</evidence>
<feature type="binding site" evidence="11">
    <location>
        <position position="111"/>
    </location>
    <ligand>
        <name>Mn(2+)</name>
        <dbReference type="ChEBI" id="CHEBI:29035"/>
    </ligand>
</feature>
<feature type="binding site" evidence="11">
    <location>
        <position position="157"/>
    </location>
    <ligand>
        <name>Mn(2+)</name>
        <dbReference type="ChEBI" id="CHEBI:29035"/>
    </ligand>
</feature>